<sequence>MGGEILKKDVNQPLSHFIIPCYQDLFVETFYIKAPIERDSTLLIDFIFPIQILIALP</sequence>
<reference evidence="2" key="1">
    <citation type="submission" date="2010-11" db="EMBL/GenBank/DDBJ databases">
        <title>Genome sequence of Helicobacter pylori strain India7.</title>
        <authorList>
            <person name="Kersulyte D."/>
            <person name="Mukhopadhyay A."/>
            <person name="Choudhury A."/>
            <person name="Nair G.B."/>
            <person name="Berg D.E."/>
        </authorList>
    </citation>
    <scope>NUCLEOTIDE SEQUENCE [LARGE SCALE GENOMIC DNA]</scope>
    <source>
        <strain evidence="2">India7</strain>
    </source>
</reference>
<proteinExistence type="predicted"/>
<protein>
    <submittedName>
        <fullName evidence="1">Uncharacterized protein</fullName>
    </submittedName>
</protein>
<dbReference type="PATRIC" id="fig|907238.3.peg.1235"/>
<evidence type="ECO:0000313" key="2">
    <source>
        <dbReference type="Proteomes" id="UP000009059"/>
    </source>
</evidence>
<accession>E8QHH3</accession>
<evidence type="ECO:0000313" key="1">
    <source>
        <dbReference type="EMBL" id="ADU80435.1"/>
    </source>
</evidence>
<dbReference type="AlphaFoldDB" id="E8QHH3"/>
<gene>
    <name evidence="1" type="ordered locus">HPIN_06205</name>
</gene>
<dbReference type="Proteomes" id="UP000009059">
    <property type="component" value="Chromosome"/>
</dbReference>
<dbReference type="KEGG" id="hpn:HPIN_06205"/>
<dbReference type="HOGENOM" id="CLU_2990482_0_0_7"/>
<organism evidence="1 2">
    <name type="scientific">Helicobacter pylori (strain India7)</name>
    <dbReference type="NCBI Taxonomy" id="907238"/>
    <lineage>
        <taxon>Bacteria</taxon>
        <taxon>Pseudomonadati</taxon>
        <taxon>Campylobacterota</taxon>
        <taxon>Epsilonproteobacteria</taxon>
        <taxon>Campylobacterales</taxon>
        <taxon>Helicobacteraceae</taxon>
        <taxon>Helicobacter</taxon>
    </lineage>
</organism>
<name>E8QHH3_HELP7</name>
<dbReference type="EMBL" id="CP002331">
    <property type="protein sequence ID" value="ADU80435.1"/>
    <property type="molecule type" value="Genomic_DNA"/>
</dbReference>